<name>A0A2P2QVR4_RHIMU</name>
<accession>A0A2P2QVR4</accession>
<dbReference type="EMBL" id="GGEC01090553">
    <property type="protein sequence ID" value="MBX71037.1"/>
    <property type="molecule type" value="Transcribed_RNA"/>
</dbReference>
<dbReference type="AlphaFoldDB" id="A0A2P2QVR4"/>
<sequence>MTFVIFGPLKKKKISLRRLTYILVYSFSVIRFFLPHNC</sequence>
<protein>
    <submittedName>
        <fullName evidence="1">Uncharacterized protein</fullName>
    </submittedName>
</protein>
<organism evidence="1">
    <name type="scientific">Rhizophora mucronata</name>
    <name type="common">Asiatic mangrove</name>
    <dbReference type="NCBI Taxonomy" id="61149"/>
    <lineage>
        <taxon>Eukaryota</taxon>
        <taxon>Viridiplantae</taxon>
        <taxon>Streptophyta</taxon>
        <taxon>Embryophyta</taxon>
        <taxon>Tracheophyta</taxon>
        <taxon>Spermatophyta</taxon>
        <taxon>Magnoliopsida</taxon>
        <taxon>eudicotyledons</taxon>
        <taxon>Gunneridae</taxon>
        <taxon>Pentapetalae</taxon>
        <taxon>rosids</taxon>
        <taxon>fabids</taxon>
        <taxon>Malpighiales</taxon>
        <taxon>Rhizophoraceae</taxon>
        <taxon>Rhizophora</taxon>
    </lineage>
</organism>
<evidence type="ECO:0000313" key="1">
    <source>
        <dbReference type="EMBL" id="MBX71037.1"/>
    </source>
</evidence>
<reference evidence="1" key="1">
    <citation type="submission" date="2018-02" db="EMBL/GenBank/DDBJ databases">
        <title>Rhizophora mucronata_Transcriptome.</title>
        <authorList>
            <person name="Meera S.P."/>
            <person name="Sreeshan A."/>
            <person name="Augustine A."/>
        </authorList>
    </citation>
    <scope>NUCLEOTIDE SEQUENCE</scope>
    <source>
        <tissue evidence="1">Leaf</tissue>
    </source>
</reference>
<proteinExistence type="predicted"/>